<dbReference type="GO" id="GO:0003677">
    <property type="term" value="F:DNA binding"/>
    <property type="evidence" value="ECO:0007669"/>
    <property type="project" value="UniProtKB-KW"/>
</dbReference>
<dbReference type="AlphaFoldDB" id="A0A1X0DGS3"/>
<dbReference type="RefSeq" id="WP_083075387.1">
    <property type="nucleotide sequence ID" value="NZ_AP022615.1"/>
</dbReference>
<dbReference type="GO" id="GO:0009307">
    <property type="term" value="P:DNA restriction-modification system"/>
    <property type="evidence" value="ECO:0007669"/>
    <property type="project" value="UniProtKB-KW"/>
</dbReference>
<evidence type="ECO:0000256" key="1">
    <source>
        <dbReference type="ARBA" id="ARBA00010923"/>
    </source>
</evidence>
<dbReference type="OrthoDB" id="3197085at2"/>
<dbReference type="SUPFAM" id="SSF116734">
    <property type="entry name" value="DNA methylase specificity domain"/>
    <property type="match status" value="2"/>
</dbReference>
<sequence length="384" mass="41751">MIVAIGDVTERVHTWNPAAQPDSEFLYVDLGAVDSASKSITDAVRVRGSDAPSRARQLVQSGDVLVSTVRPNLNAVAAVDVSLDGATASTGFTVLRPSHRVHSRYLYHWVRTPAFVAEMVRKSTGANYPAVSDRIVKESTLALPGLNEQRRIAAILDHCDSLCFVGKKVLSRLHVLRQSAVAHFVDSVHGTERNLSDLVDAGDRLNYGVVQPGETVKNGVPLVRVSDLRLRRIDRTALKLIGPDIDRTHSHSRLRGTEVLVVCVGMTIGKIAIAQAVDIGSNIARAIARIPISDSNLRTFVAAYLETEAVQSYFKASLRTVAQPTLNIKQLGEARIKVPSIGDLANLCARLESIDAQSQRARCRLEALQRMSVSLQSRAFSGQL</sequence>
<evidence type="ECO:0000256" key="3">
    <source>
        <dbReference type="ARBA" id="ARBA00023125"/>
    </source>
</evidence>
<proteinExistence type="inferred from homology"/>
<dbReference type="CDD" id="cd16961">
    <property type="entry name" value="RMtype1_S_TRD-CR_like"/>
    <property type="match status" value="1"/>
</dbReference>
<evidence type="ECO:0000256" key="2">
    <source>
        <dbReference type="ARBA" id="ARBA00022747"/>
    </source>
</evidence>
<keyword evidence="2" id="KW-0680">Restriction system</keyword>
<evidence type="ECO:0000313" key="4">
    <source>
        <dbReference type="EMBL" id="ORA71392.1"/>
    </source>
</evidence>
<dbReference type="STRING" id="53376.BST25_16820"/>
<dbReference type="REBASE" id="378317">
    <property type="entry name" value="S.Mhe14842ORF20680P"/>
</dbReference>
<dbReference type="InterPro" id="IPR044946">
    <property type="entry name" value="Restrct_endonuc_typeI_TRD_sf"/>
</dbReference>
<keyword evidence="3" id="KW-0238">DNA-binding</keyword>
<dbReference type="Proteomes" id="UP000192566">
    <property type="component" value="Unassembled WGS sequence"/>
</dbReference>
<dbReference type="InterPro" id="IPR000055">
    <property type="entry name" value="Restrct_endonuc_typeI_TRD"/>
</dbReference>
<dbReference type="PANTHER" id="PTHR30408">
    <property type="entry name" value="TYPE-1 RESTRICTION ENZYME ECOKI SPECIFICITY PROTEIN"/>
    <property type="match status" value="1"/>
</dbReference>
<dbReference type="Gene3D" id="3.90.220.20">
    <property type="entry name" value="DNA methylase specificity domains"/>
    <property type="match status" value="2"/>
</dbReference>
<dbReference type="InterPro" id="IPR052021">
    <property type="entry name" value="Type-I_RS_S_subunit"/>
</dbReference>
<reference evidence="4 5" key="1">
    <citation type="submission" date="2017-02" db="EMBL/GenBank/DDBJ databases">
        <title>The new phylogeny of genus Mycobacterium.</title>
        <authorList>
            <person name="Tortoli E."/>
            <person name="Trovato A."/>
            <person name="Cirillo D.M."/>
        </authorList>
    </citation>
    <scope>NUCLEOTIDE SEQUENCE [LARGE SCALE GENOMIC DNA]</scope>
    <source>
        <strain evidence="4 5">DSM 44471</strain>
    </source>
</reference>
<keyword evidence="5" id="KW-1185">Reference proteome</keyword>
<dbReference type="EMBL" id="MVHR01000026">
    <property type="protein sequence ID" value="ORA71392.1"/>
    <property type="molecule type" value="Genomic_DNA"/>
</dbReference>
<comment type="caution">
    <text evidence="4">The sequence shown here is derived from an EMBL/GenBank/DDBJ whole genome shotgun (WGS) entry which is preliminary data.</text>
</comment>
<evidence type="ECO:0000313" key="5">
    <source>
        <dbReference type="Proteomes" id="UP000192566"/>
    </source>
</evidence>
<protein>
    <submittedName>
        <fullName evidence="4">Uncharacterized protein</fullName>
    </submittedName>
</protein>
<comment type="similarity">
    <text evidence="1">Belongs to the type-I restriction system S methylase family.</text>
</comment>
<dbReference type="Pfam" id="PF01420">
    <property type="entry name" value="Methylase_S"/>
    <property type="match status" value="1"/>
</dbReference>
<organism evidence="4 5">
    <name type="scientific">Mycobacterium heidelbergense</name>
    <dbReference type="NCBI Taxonomy" id="53376"/>
    <lineage>
        <taxon>Bacteria</taxon>
        <taxon>Bacillati</taxon>
        <taxon>Actinomycetota</taxon>
        <taxon>Actinomycetes</taxon>
        <taxon>Mycobacteriales</taxon>
        <taxon>Mycobacteriaceae</taxon>
        <taxon>Mycobacterium</taxon>
        <taxon>Mycobacterium simiae complex</taxon>
    </lineage>
</organism>
<gene>
    <name evidence="4" type="ORF">BST25_16820</name>
</gene>
<name>A0A1X0DGS3_MYCHE</name>
<accession>A0A1X0DGS3</accession>
<dbReference type="PANTHER" id="PTHR30408:SF12">
    <property type="entry name" value="TYPE I RESTRICTION ENZYME MJAVIII SPECIFICITY SUBUNIT"/>
    <property type="match status" value="1"/>
</dbReference>